<dbReference type="AlphaFoldDB" id="A0A6C7E8N0"/>
<accession>A0A6C7E8N0</accession>
<dbReference type="InterPro" id="IPR008972">
    <property type="entry name" value="Cupredoxin"/>
</dbReference>
<dbReference type="SUPFAM" id="SSF49503">
    <property type="entry name" value="Cupredoxins"/>
    <property type="match status" value="1"/>
</dbReference>
<feature type="region of interest" description="Disordered" evidence="1">
    <location>
        <begin position="1"/>
        <end position="25"/>
    </location>
</feature>
<feature type="compositionally biased region" description="Low complexity" evidence="1">
    <location>
        <begin position="8"/>
        <end position="25"/>
    </location>
</feature>
<evidence type="ECO:0000313" key="2">
    <source>
        <dbReference type="EMBL" id="BAN04014.1"/>
    </source>
</evidence>
<keyword evidence="3" id="KW-1185">Reference proteome</keyword>
<dbReference type="KEGG" id="aym:YM304_37000"/>
<evidence type="ECO:0000256" key="1">
    <source>
        <dbReference type="SAM" id="MobiDB-lite"/>
    </source>
</evidence>
<organism evidence="2 3">
    <name type="scientific">Ilumatobacter coccineus (strain NBRC 103263 / KCTC 29153 / YM16-304)</name>
    <dbReference type="NCBI Taxonomy" id="1313172"/>
    <lineage>
        <taxon>Bacteria</taxon>
        <taxon>Bacillati</taxon>
        <taxon>Actinomycetota</taxon>
        <taxon>Acidimicrobiia</taxon>
        <taxon>Acidimicrobiales</taxon>
        <taxon>Ilumatobacteraceae</taxon>
        <taxon>Ilumatobacter</taxon>
    </lineage>
</organism>
<sequence length="149" mass="15482">MPMPALPRTTTRSLTRTQSRTGSRSSRWLASGAIVVGLLVSGCGSNADDAGPGFSATDTAESATYEYTIPVGAGVALDEGTPLSILPAELEVTVGETIKIVNEDDRGHNVGPWFVGAGETLRQAFTSEGEFEGSCTVHPSGTFVLHVEA</sequence>
<proteinExistence type="predicted"/>
<reference evidence="2 3" key="1">
    <citation type="journal article" date="2013" name="Int. J. Syst. Evol. Microbiol.">
        <title>Ilumatobacter nonamiense sp. nov. and Ilumatobacter coccineum sp. nov., isolated from seashore sand.</title>
        <authorList>
            <person name="Matsumoto A."/>
            <person name="Kasai H."/>
            <person name="Matsuo Y."/>
            <person name="Shizuri Y."/>
            <person name="Ichikawa N."/>
            <person name="Fujita N."/>
            <person name="Omura S."/>
            <person name="Takahashi Y."/>
        </authorList>
    </citation>
    <scope>NUCLEOTIDE SEQUENCE [LARGE SCALE GENOMIC DNA]</scope>
    <source>
        <strain evidence="3">NBRC 103263 / KCTC 29153 / YM16-304</strain>
    </source>
</reference>
<protein>
    <submittedName>
        <fullName evidence="2">Uncharacterized protein</fullName>
    </submittedName>
</protein>
<dbReference type="Proteomes" id="UP000011863">
    <property type="component" value="Chromosome"/>
</dbReference>
<name>A0A6C7E8N0_ILUCY</name>
<evidence type="ECO:0000313" key="3">
    <source>
        <dbReference type="Proteomes" id="UP000011863"/>
    </source>
</evidence>
<dbReference type="EMBL" id="AP012057">
    <property type="protein sequence ID" value="BAN04014.1"/>
    <property type="molecule type" value="Genomic_DNA"/>
</dbReference>
<gene>
    <name evidence="2" type="ORF">YM304_37000</name>
</gene>
<dbReference type="Gene3D" id="2.60.40.420">
    <property type="entry name" value="Cupredoxins - blue copper proteins"/>
    <property type="match status" value="1"/>
</dbReference>